<sequence length="60" mass="7030">PIQFKKCFGGEKLTCHEVSLDQVQFAVTKEEGEKEINNDKYKNDHHVDPEFFYVSNKVLK</sequence>
<name>A0A0K2VJT1_LEPSM</name>
<protein>
    <submittedName>
        <fullName evidence="1">Uncharacterized protein</fullName>
    </submittedName>
</protein>
<organism evidence="1">
    <name type="scientific">Lepeophtheirus salmonis</name>
    <name type="common">Salmon louse</name>
    <name type="synonym">Caligus salmonis</name>
    <dbReference type="NCBI Taxonomy" id="72036"/>
    <lineage>
        <taxon>Eukaryota</taxon>
        <taxon>Metazoa</taxon>
        <taxon>Ecdysozoa</taxon>
        <taxon>Arthropoda</taxon>
        <taxon>Crustacea</taxon>
        <taxon>Multicrustacea</taxon>
        <taxon>Hexanauplia</taxon>
        <taxon>Copepoda</taxon>
        <taxon>Siphonostomatoida</taxon>
        <taxon>Caligidae</taxon>
        <taxon>Lepeophtheirus</taxon>
    </lineage>
</organism>
<dbReference type="EMBL" id="HACA01033229">
    <property type="protein sequence ID" value="CDW50590.1"/>
    <property type="molecule type" value="Transcribed_RNA"/>
</dbReference>
<feature type="non-terminal residue" evidence="1">
    <location>
        <position position="1"/>
    </location>
</feature>
<reference evidence="1" key="1">
    <citation type="submission" date="2014-05" db="EMBL/GenBank/DDBJ databases">
        <authorList>
            <person name="Chronopoulou M."/>
        </authorList>
    </citation>
    <scope>NUCLEOTIDE SEQUENCE</scope>
    <source>
        <tissue evidence="1">Whole organism</tissue>
    </source>
</reference>
<accession>A0A0K2VJT1</accession>
<proteinExistence type="predicted"/>
<evidence type="ECO:0000313" key="1">
    <source>
        <dbReference type="EMBL" id="CDW50590.1"/>
    </source>
</evidence>
<dbReference type="AlphaFoldDB" id="A0A0K2VJT1"/>